<dbReference type="Proteomes" id="UP000749559">
    <property type="component" value="Unassembled WGS sequence"/>
</dbReference>
<keyword evidence="2" id="KW-1185">Reference proteome</keyword>
<organism evidence="1 2">
    <name type="scientific">Owenia fusiformis</name>
    <name type="common">Polychaete worm</name>
    <dbReference type="NCBI Taxonomy" id="6347"/>
    <lineage>
        <taxon>Eukaryota</taxon>
        <taxon>Metazoa</taxon>
        <taxon>Spiralia</taxon>
        <taxon>Lophotrochozoa</taxon>
        <taxon>Annelida</taxon>
        <taxon>Polychaeta</taxon>
        <taxon>Sedentaria</taxon>
        <taxon>Canalipalpata</taxon>
        <taxon>Sabellida</taxon>
        <taxon>Oweniida</taxon>
        <taxon>Oweniidae</taxon>
        <taxon>Owenia</taxon>
    </lineage>
</organism>
<proteinExistence type="predicted"/>
<dbReference type="InterPro" id="IPR026698">
    <property type="entry name" value="UPF_C3orf38"/>
</dbReference>
<evidence type="ECO:0000313" key="2">
    <source>
        <dbReference type="Proteomes" id="UP000749559"/>
    </source>
</evidence>
<accession>A0A8S4PTU4</accession>
<gene>
    <name evidence="1" type="ORF">OFUS_LOCUS21757</name>
</gene>
<dbReference type="Pfam" id="PF15008">
    <property type="entry name" value="DUF4518"/>
    <property type="match status" value="1"/>
</dbReference>
<protein>
    <submittedName>
        <fullName evidence="1">Uncharacterized protein</fullName>
    </submittedName>
</protein>
<dbReference type="EMBL" id="CAIIXF020000010">
    <property type="protein sequence ID" value="CAH1797481.1"/>
    <property type="molecule type" value="Genomic_DNA"/>
</dbReference>
<dbReference type="PANTHER" id="PTHR21084:SF1">
    <property type="entry name" value="DENSE INCISORS"/>
    <property type="match status" value="1"/>
</dbReference>
<dbReference type="PANTHER" id="PTHR21084">
    <property type="entry name" value="DENSE INCISORS"/>
    <property type="match status" value="1"/>
</dbReference>
<name>A0A8S4PTU4_OWEFU</name>
<dbReference type="OrthoDB" id="6407068at2759"/>
<sequence length="276" mass="31461">MLTENEKIGCKELLSNLDENDIKLLKDTVTGKKINAETKSEAINVLVTYSESAEELLKRQRLKRDFLFQYLVLKNVVVPVRAEKRILIQAIIQHWNGHQEIPAQSTIQKPETNIGRDLAYKFIPWFYKMLNANNPTNFEPNEYGAQHFWDDCKLKMVCATPDITEEEHQGSTGVCARLLAFVREERLLFNPNTTPEGTQGHSTAHGLVNVLSCGTIHRNDLCLGVFEQQFGLIRDPNMQDNWRIKFSHLKVRSSQVTQLPTLQDPGCSDLLALEQG</sequence>
<reference evidence="1" key="1">
    <citation type="submission" date="2022-03" db="EMBL/GenBank/DDBJ databases">
        <authorList>
            <person name="Martin C."/>
        </authorList>
    </citation>
    <scope>NUCLEOTIDE SEQUENCE</scope>
</reference>
<dbReference type="AlphaFoldDB" id="A0A8S4PTU4"/>
<comment type="caution">
    <text evidence="1">The sequence shown here is derived from an EMBL/GenBank/DDBJ whole genome shotgun (WGS) entry which is preliminary data.</text>
</comment>
<evidence type="ECO:0000313" key="1">
    <source>
        <dbReference type="EMBL" id="CAH1797481.1"/>
    </source>
</evidence>